<keyword evidence="2" id="KW-1185">Reference proteome</keyword>
<evidence type="ECO:0000313" key="2">
    <source>
        <dbReference type="Proteomes" id="UP000075613"/>
    </source>
</evidence>
<sequence>MNRLDEPDAVPINKGDYDLLRGELVADDKLSRGGGLTNPSAFDRCARWFPAVAERNRLLRFCSPASVLTHIGFSHDRADFSAGLQRVADSVTKACEPSGHGRGQNGSGKCCGDERFHDGTPVV</sequence>
<name>A0A149PGC5_9BURK</name>
<dbReference type="EMBL" id="LRBG01000037">
    <property type="protein sequence ID" value="KXU84074.1"/>
    <property type="molecule type" value="Genomic_DNA"/>
</dbReference>
<protein>
    <submittedName>
        <fullName evidence="1">Uncharacterized protein</fullName>
    </submittedName>
</protein>
<evidence type="ECO:0000313" key="1">
    <source>
        <dbReference type="EMBL" id="KXU84074.1"/>
    </source>
</evidence>
<dbReference type="Proteomes" id="UP000075613">
    <property type="component" value="Unassembled WGS sequence"/>
</dbReference>
<organism evidence="1 2">
    <name type="scientific">Paraburkholderia monticola</name>
    <dbReference type="NCBI Taxonomy" id="1399968"/>
    <lineage>
        <taxon>Bacteria</taxon>
        <taxon>Pseudomonadati</taxon>
        <taxon>Pseudomonadota</taxon>
        <taxon>Betaproteobacteria</taxon>
        <taxon>Burkholderiales</taxon>
        <taxon>Burkholderiaceae</taxon>
        <taxon>Paraburkholderia</taxon>
    </lineage>
</organism>
<dbReference type="AlphaFoldDB" id="A0A149PGC5"/>
<reference evidence="1 2" key="1">
    <citation type="journal article" date="2015" name="Int. J. Syst. Evol. Microbiol.">
        <title>Burkholderia monticola sp. nov., isolated from mountain soil.</title>
        <authorList>
            <person name="Baek I."/>
            <person name="Seo B."/>
            <person name="Lee I."/>
            <person name="Yi H."/>
            <person name="Chun J."/>
        </authorList>
    </citation>
    <scope>NUCLEOTIDE SEQUENCE [LARGE SCALE GENOMIC DNA]</scope>
    <source>
        <strain evidence="1 2">JC2948</strain>
    </source>
</reference>
<accession>A0A149PGC5</accession>
<proteinExistence type="predicted"/>
<gene>
    <name evidence="1" type="ORF">CI15_26605</name>
</gene>
<comment type="caution">
    <text evidence="1">The sequence shown here is derived from an EMBL/GenBank/DDBJ whole genome shotgun (WGS) entry which is preliminary data.</text>
</comment>